<feature type="signal peptide" evidence="1">
    <location>
        <begin position="1"/>
        <end position="25"/>
    </location>
</feature>
<gene>
    <name evidence="2" type="ORF">ACFSB2_07445</name>
</gene>
<dbReference type="EMBL" id="JBHUCX010000020">
    <property type="protein sequence ID" value="MFD1674540.1"/>
    <property type="molecule type" value="Genomic_DNA"/>
</dbReference>
<keyword evidence="3" id="KW-1185">Reference proteome</keyword>
<dbReference type="Pfam" id="PF13028">
    <property type="entry name" value="DUF3889"/>
    <property type="match status" value="1"/>
</dbReference>
<sequence>MKIWLSLLVVCISTVCIFNKTTALAFTNGVSNTAKPTPSYAKWGSLAVQEAKKRYPDSTVIDYKHVGLKEISSTESQETFKLWMRNSKHEFGLYVYVVYNKANQKLSRISFKETSR</sequence>
<evidence type="ECO:0000256" key="1">
    <source>
        <dbReference type="SAM" id="SignalP"/>
    </source>
</evidence>
<organism evidence="2 3">
    <name type="scientific">Alicyclobacillus fodiniaquatilis</name>
    <dbReference type="NCBI Taxonomy" id="1661150"/>
    <lineage>
        <taxon>Bacteria</taxon>
        <taxon>Bacillati</taxon>
        <taxon>Bacillota</taxon>
        <taxon>Bacilli</taxon>
        <taxon>Bacillales</taxon>
        <taxon>Alicyclobacillaceae</taxon>
        <taxon>Alicyclobacillus</taxon>
    </lineage>
</organism>
<evidence type="ECO:0000313" key="2">
    <source>
        <dbReference type="EMBL" id="MFD1674540.1"/>
    </source>
</evidence>
<keyword evidence="1" id="KW-0732">Signal</keyword>
<feature type="chain" id="PRO_5046519151" evidence="1">
    <location>
        <begin position="26"/>
        <end position="116"/>
    </location>
</feature>
<dbReference type="RefSeq" id="WP_377942405.1">
    <property type="nucleotide sequence ID" value="NZ_JBHUCX010000020.1"/>
</dbReference>
<dbReference type="InterPro" id="IPR024987">
    <property type="entry name" value="DUF3889"/>
</dbReference>
<evidence type="ECO:0000313" key="3">
    <source>
        <dbReference type="Proteomes" id="UP001597079"/>
    </source>
</evidence>
<reference evidence="3" key="1">
    <citation type="journal article" date="2019" name="Int. J. Syst. Evol. Microbiol.">
        <title>The Global Catalogue of Microorganisms (GCM) 10K type strain sequencing project: providing services to taxonomists for standard genome sequencing and annotation.</title>
        <authorList>
            <consortium name="The Broad Institute Genomics Platform"/>
            <consortium name="The Broad Institute Genome Sequencing Center for Infectious Disease"/>
            <person name="Wu L."/>
            <person name="Ma J."/>
        </authorList>
    </citation>
    <scope>NUCLEOTIDE SEQUENCE [LARGE SCALE GENOMIC DNA]</scope>
    <source>
        <strain evidence="3">CGMCC 1.12286</strain>
    </source>
</reference>
<dbReference type="Proteomes" id="UP001597079">
    <property type="component" value="Unassembled WGS sequence"/>
</dbReference>
<protein>
    <submittedName>
        <fullName evidence="2">DUF3889 domain-containing protein</fullName>
    </submittedName>
</protein>
<dbReference type="Gene3D" id="3.10.450.390">
    <property type="entry name" value="Protein of unknown function DUF3889"/>
    <property type="match status" value="1"/>
</dbReference>
<proteinExistence type="predicted"/>
<name>A0ABW4JGI1_9BACL</name>
<comment type="caution">
    <text evidence="2">The sequence shown here is derived from an EMBL/GenBank/DDBJ whole genome shotgun (WGS) entry which is preliminary data.</text>
</comment>
<accession>A0ABW4JGI1</accession>